<name>A0A1G5H1A6_9BACL</name>
<dbReference type="RefSeq" id="WP_090918776.1">
    <property type="nucleotide sequence ID" value="NZ_FMVM01000006.1"/>
</dbReference>
<sequence length="205" mass="23924">MERIKTPEIQKKIQWAKEKLIELAGDVSRRELKEFYVMGIITPILDELDADPAIIVGGHAVELYTSGSYKTADVDLVMIRDDLARALFDELGFVREGRHYYVSEMDIPIEIPSDTLEGSKEKIIKLNTPEGYCYVIGIDDLILDRLRAAEFWSDARSLEWARYLMYSQFDNIDLTYIRNTVNIENIKLASRFEKEYQWVIDHMFE</sequence>
<organism evidence="1 2">
    <name type="scientific">Paenibacillus polysaccharolyticus</name>
    <dbReference type="NCBI Taxonomy" id="582692"/>
    <lineage>
        <taxon>Bacteria</taxon>
        <taxon>Bacillati</taxon>
        <taxon>Bacillota</taxon>
        <taxon>Bacilli</taxon>
        <taxon>Bacillales</taxon>
        <taxon>Paenibacillaceae</taxon>
        <taxon>Paenibacillus</taxon>
    </lineage>
</organism>
<evidence type="ECO:0000313" key="2">
    <source>
        <dbReference type="Proteomes" id="UP000198538"/>
    </source>
</evidence>
<proteinExistence type="predicted"/>
<gene>
    <name evidence="1" type="ORF">SAMN05720606_106156</name>
</gene>
<accession>A0A1G5H1A6</accession>
<keyword evidence="2" id="KW-1185">Reference proteome</keyword>
<dbReference type="STRING" id="582692.SAMN05720606_106156"/>
<dbReference type="AlphaFoldDB" id="A0A1G5H1A6"/>
<reference evidence="2" key="1">
    <citation type="submission" date="2016-10" db="EMBL/GenBank/DDBJ databases">
        <authorList>
            <person name="Varghese N."/>
            <person name="Submissions S."/>
        </authorList>
    </citation>
    <scope>NUCLEOTIDE SEQUENCE [LARGE SCALE GENOMIC DNA]</scope>
    <source>
        <strain evidence="2">BL9</strain>
    </source>
</reference>
<protein>
    <recommendedName>
        <fullName evidence="3">Nucleotidyltransferase</fullName>
    </recommendedName>
</protein>
<evidence type="ECO:0008006" key="3">
    <source>
        <dbReference type="Google" id="ProtNLM"/>
    </source>
</evidence>
<evidence type="ECO:0000313" key="1">
    <source>
        <dbReference type="EMBL" id="SCY57546.1"/>
    </source>
</evidence>
<dbReference type="Proteomes" id="UP000198538">
    <property type="component" value="Unassembled WGS sequence"/>
</dbReference>
<dbReference type="EMBL" id="FMVM01000006">
    <property type="protein sequence ID" value="SCY57546.1"/>
    <property type="molecule type" value="Genomic_DNA"/>
</dbReference>